<dbReference type="NCBIfam" id="TIGR03783">
    <property type="entry name" value="Bac_Flav_CT_G"/>
    <property type="match status" value="1"/>
</dbReference>
<organism evidence="3 4">
    <name type="scientific">Runella slithyformis (strain ATCC 29530 / DSM 19594 / LMG 11500 / NCIMB 11436 / LSU 4)</name>
    <dbReference type="NCBI Taxonomy" id="761193"/>
    <lineage>
        <taxon>Bacteria</taxon>
        <taxon>Pseudomonadati</taxon>
        <taxon>Bacteroidota</taxon>
        <taxon>Cytophagia</taxon>
        <taxon>Cytophagales</taxon>
        <taxon>Spirosomataceae</taxon>
        <taxon>Runella</taxon>
    </lineage>
</organism>
<name>A0A7U3ZRR8_RUNSL</name>
<dbReference type="Proteomes" id="UP000000493">
    <property type="component" value="Plasmid pRUNSL03"/>
</dbReference>
<dbReference type="InterPro" id="IPR022509">
    <property type="entry name" value="Conjugation_ATPase_TraG"/>
</dbReference>
<dbReference type="PANTHER" id="PTHR38467">
    <property type="match status" value="1"/>
</dbReference>
<dbReference type="Pfam" id="PF19044">
    <property type="entry name" value="P-loop_TraG"/>
    <property type="match status" value="1"/>
</dbReference>
<keyword evidence="4" id="KW-1185">Reference proteome</keyword>
<feature type="domain" description="TraG P-loop" evidence="2">
    <location>
        <begin position="408"/>
        <end position="824"/>
    </location>
</feature>
<dbReference type="EMBL" id="CP002862">
    <property type="protein sequence ID" value="AEI52132.1"/>
    <property type="molecule type" value="Genomic_DNA"/>
</dbReference>
<evidence type="ECO:0000313" key="4">
    <source>
        <dbReference type="Proteomes" id="UP000000493"/>
    </source>
</evidence>
<proteinExistence type="predicted"/>
<evidence type="ECO:0000259" key="2">
    <source>
        <dbReference type="Pfam" id="PF19044"/>
    </source>
</evidence>
<dbReference type="KEGG" id="rsi:Runsl_5835"/>
<dbReference type="Gene3D" id="1.10.8.730">
    <property type="match status" value="1"/>
</dbReference>
<keyword evidence="3" id="KW-0614">Plasmid</keyword>
<dbReference type="InterPro" id="IPR053155">
    <property type="entry name" value="F-pilin_assembly_TraC"/>
</dbReference>
<dbReference type="SUPFAM" id="SSF52540">
    <property type="entry name" value="P-loop containing nucleoside triphosphate hydrolases"/>
    <property type="match status" value="1"/>
</dbReference>
<evidence type="ECO:0000313" key="3">
    <source>
        <dbReference type="EMBL" id="AEI52132.1"/>
    </source>
</evidence>
<dbReference type="AlphaFoldDB" id="A0A7U3ZRR8"/>
<dbReference type="PANTHER" id="PTHR38467:SF1">
    <property type="entry name" value="CONJUGATIVE TRANSFER: ASSEMBLY"/>
    <property type="match status" value="1"/>
</dbReference>
<accession>A0A7U3ZRR8</accession>
<evidence type="ECO:0000259" key="1">
    <source>
        <dbReference type="Pfam" id="PF12991"/>
    </source>
</evidence>
<feature type="domain" description="TraG N-terminal Bacteroidetes" evidence="1">
    <location>
        <begin position="2"/>
        <end position="50"/>
    </location>
</feature>
<dbReference type="InterPro" id="IPR027417">
    <property type="entry name" value="P-loop_NTPase"/>
</dbReference>
<protein>
    <submittedName>
        <fullName evidence="3">Bacteroides conjugation system ATPase, TraG family</fullName>
    </submittedName>
</protein>
<dbReference type="Pfam" id="PF12991">
    <property type="entry name" value="DUF3875"/>
    <property type="match status" value="1"/>
</dbReference>
<geneLocation type="plasmid" evidence="3 4">
    <name>pRUNSL03</name>
</geneLocation>
<dbReference type="InterPro" id="IPR024451">
    <property type="entry name" value="TraG_N_Bacteroidetes"/>
</dbReference>
<sequence length="831" mass="95540">MKKPKNIADIFPILSIEEQGLMVTRNADLCFAYAIEYPEVFIQSEANYHTCLDTVHGALKNLGEGYLVHKQDFFIEDKYTPDFSYIQNNDFVLKQNELNFKDRPFLNHRGFLYVILPNEDPLKRTSTNSSLFKRFSRSKEATKPKTLSGFIEKNKSFASTINQSKLFRIRRLNRLEIAGDKQVPGLLDNYFTLAFDDKNLYDISSENGVFRVGNQASYTFVINELDQYPQELPPIVSFKDYSTDRTKVPASYGLNFGLNLRVNHVYNQILYIPSQQNLVTQLTGEVRRHFSFSAWSRDNTFSMEQKTAFIDSMKDGMQAVKGHFNIQTFHTDREELEEQKDVVSAAIQSTGFISKVATTFGEQLFWSCIPGNAAELGYDNFSTLTLDNAVSLFNYETNYKDVPWQNAGILLTDRFGSPRIVDVFFNPLKENLISNRNFTVIGPSGSGKSFTMNNLVYYLLSSKAHVTIVDIGHSYKRLGEIIGARYITHSDEAPIRLNPFYFKADEYGLKGQNANELKEEFKQVICQILFLLFKKEGDKITKSEEVTIFHMVTEYYNYLDTHKKIRPCFDTFYEFTKDVYPDKFRKMGGRAEREFDLEKFYFVLSPFYKDGQYGYLLNATDDVDLSEEPFVIYELDNIKDHPILLPVITLMITNTYVTKLFNLSGVLKILIIEEAWRAVSSEFFATFLLWAFKTARKHFGSIGVVTQEIEDLLKSEIIKDAIVQNTDIKIIMDIRKYLQQAEEVLRLFKINSANVPQIFSINRSMQNSNRGPYKEMALVLGDVCKVYGVEVSKYGAAIFTTEPSEVVQIKQLAAKKGISQMQAALEWADTR</sequence>
<dbReference type="Gene3D" id="3.40.50.300">
    <property type="entry name" value="P-loop containing nucleotide triphosphate hydrolases"/>
    <property type="match status" value="1"/>
</dbReference>
<gene>
    <name evidence="3" type="ordered locus">Runsl_5835</name>
</gene>
<reference evidence="3 4" key="2">
    <citation type="journal article" date="2012" name="Stand. Genomic Sci.">
        <title>Complete genome sequence of the aquatic bacterium Runella slithyformis type strain (LSU 4(T)).</title>
        <authorList>
            <person name="Copeland A."/>
            <person name="Zhang X."/>
            <person name="Misra M."/>
            <person name="Lapidus A."/>
            <person name="Nolan M."/>
            <person name="Lucas S."/>
            <person name="Deshpande S."/>
            <person name="Cheng J.F."/>
            <person name="Tapia R."/>
            <person name="Goodwin L.A."/>
            <person name="Pitluck S."/>
            <person name="Liolios K."/>
            <person name="Pagani I."/>
            <person name="Ivanova N."/>
            <person name="Mikhailova N."/>
            <person name="Pati A."/>
            <person name="Chen A."/>
            <person name="Palaniappan K."/>
            <person name="Land M."/>
            <person name="Hauser L."/>
            <person name="Pan C."/>
            <person name="Jeffries C.D."/>
            <person name="Detter J.C."/>
            <person name="Brambilla E.M."/>
            <person name="Rohde M."/>
            <person name="Djao O.D."/>
            <person name="Goker M."/>
            <person name="Sikorski J."/>
            <person name="Tindall B.J."/>
            <person name="Woyke T."/>
            <person name="Bristow J."/>
            <person name="Eisen J.A."/>
            <person name="Markowitz V."/>
            <person name="Hugenholtz P."/>
            <person name="Kyrpides N.C."/>
            <person name="Klenk H.P."/>
            <person name="Mavromatis K."/>
        </authorList>
    </citation>
    <scope>NUCLEOTIDE SEQUENCE [LARGE SCALE GENOMIC DNA]</scope>
    <source>
        <strain evidence="4">ATCC 29530 / DSM 19594 / LMG 11500 / NCIMB 11436 / LSU 4</strain>
    </source>
</reference>
<dbReference type="InterPro" id="IPR043964">
    <property type="entry name" value="P-loop_TraG"/>
</dbReference>
<reference evidence="4" key="1">
    <citation type="submission" date="2011-06" db="EMBL/GenBank/DDBJ databases">
        <title>The complete genome of plasmid 3 of Runella slithyformis DSM 19594.</title>
        <authorList>
            <consortium name="US DOE Joint Genome Institute (JGI-PGF)"/>
            <person name="Lucas S."/>
            <person name="Han J."/>
            <person name="Lapidus A."/>
            <person name="Bruce D."/>
            <person name="Goodwin L."/>
            <person name="Pitluck S."/>
            <person name="Peters L."/>
            <person name="Kyrpides N."/>
            <person name="Mavromatis K."/>
            <person name="Ivanova N."/>
            <person name="Ovchinnikova G."/>
            <person name="Zhang X."/>
            <person name="Misra M."/>
            <person name="Detter J.C."/>
            <person name="Tapia R."/>
            <person name="Han C."/>
            <person name="Land M."/>
            <person name="Hauser L."/>
            <person name="Markowitz V."/>
            <person name="Cheng J.-F."/>
            <person name="Hugenholtz P."/>
            <person name="Woyke T."/>
            <person name="Wu D."/>
            <person name="Tindall B."/>
            <person name="Faehrich R."/>
            <person name="Brambilla E."/>
            <person name="Klenk H.-P."/>
            <person name="Eisen J.A."/>
        </authorList>
    </citation>
    <scope>NUCLEOTIDE SEQUENCE [LARGE SCALE GENOMIC DNA]</scope>
    <source>
        <strain evidence="4">ATCC 29530 / DSM 19594 / LMG 11500 / NCIMB 11436 / LSU 4</strain>
        <plasmid evidence="4">pRUNSL03</plasmid>
    </source>
</reference>
<dbReference type="RefSeq" id="WP_013921713.1">
    <property type="nucleotide sequence ID" value="NC_015694.1"/>
</dbReference>